<protein>
    <submittedName>
        <fullName evidence="1">Uncharacterized protein</fullName>
    </submittedName>
</protein>
<dbReference type="AlphaFoldDB" id="A0A1Q9GI91"/>
<name>A0A1Q9GI91_9GAMM</name>
<sequence length="127" mass="15090">MEKKARLYSLFFKAEERFLDHPVLPGFEPDIIIDFVQSGLNLASYYCRHSPNYNPLLQELFLRRVFFHLTDAIAHKGHSRIFRRICLDHLHCPLMALKKYYGQSDEGKRQLYSLQRNLLQLHHNSGF</sequence>
<gene>
    <name evidence="1" type="ORF">BIT28_20085</name>
</gene>
<organism evidence="1 2">
    <name type="scientific">Photobacterium proteolyticum</name>
    <dbReference type="NCBI Taxonomy" id="1903952"/>
    <lineage>
        <taxon>Bacteria</taxon>
        <taxon>Pseudomonadati</taxon>
        <taxon>Pseudomonadota</taxon>
        <taxon>Gammaproteobacteria</taxon>
        <taxon>Vibrionales</taxon>
        <taxon>Vibrionaceae</taxon>
        <taxon>Photobacterium</taxon>
    </lineage>
</organism>
<evidence type="ECO:0000313" key="1">
    <source>
        <dbReference type="EMBL" id="OLQ74172.1"/>
    </source>
</evidence>
<reference evidence="1 2" key="1">
    <citation type="submission" date="2016-09" db="EMBL/GenBank/DDBJ databases">
        <title>Photobacterium proteolyticum sp. nov. a protease producing bacterium isolated from ocean sediments of Laizhou Bay.</title>
        <authorList>
            <person name="Li Y."/>
        </authorList>
    </citation>
    <scope>NUCLEOTIDE SEQUENCE [LARGE SCALE GENOMIC DNA]</scope>
    <source>
        <strain evidence="1 2">13-12</strain>
    </source>
</reference>
<proteinExistence type="predicted"/>
<dbReference type="OrthoDB" id="5893245at2"/>
<dbReference type="Proteomes" id="UP000186905">
    <property type="component" value="Unassembled WGS sequence"/>
</dbReference>
<evidence type="ECO:0000313" key="2">
    <source>
        <dbReference type="Proteomes" id="UP000186905"/>
    </source>
</evidence>
<keyword evidence="2" id="KW-1185">Reference proteome</keyword>
<comment type="caution">
    <text evidence="1">The sequence shown here is derived from an EMBL/GenBank/DDBJ whole genome shotgun (WGS) entry which is preliminary data.</text>
</comment>
<dbReference type="EMBL" id="MJIL01000085">
    <property type="protein sequence ID" value="OLQ74172.1"/>
    <property type="molecule type" value="Genomic_DNA"/>
</dbReference>
<dbReference type="RefSeq" id="WP_075766194.1">
    <property type="nucleotide sequence ID" value="NZ_MJIL01000085.1"/>
</dbReference>
<accession>A0A1Q9GI91</accession>